<keyword evidence="3 7" id="KW-0479">Metal-binding</keyword>
<keyword evidence="8" id="KW-0472">Membrane</keyword>
<dbReference type="Gene3D" id="1.10.630.10">
    <property type="entry name" value="Cytochrome P450"/>
    <property type="match status" value="2"/>
</dbReference>
<dbReference type="PRINTS" id="PR00465">
    <property type="entry name" value="EP450IV"/>
</dbReference>
<dbReference type="RefSeq" id="XP_058330380.1">
    <property type="nucleotide sequence ID" value="XM_058474640.1"/>
</dbReference>
<dbReference type="PANTHER" id="PTHR24305:SF187">
    <property type="entry name" value="P450, PUTATIVE (EUROFUNG)-RELATED"/>
    <property type="match status" value="1"/>
</dbReference>
<dbReference type="InterPro" id="IPR036396">
    <property type="entry name" value="Cyt_P450_sf"/>
</dbReference>
<dbReference type="InterPro" id="IPR050121">
    <property type="entry name" value="Cytochrome_P450_monoxygenase"/>
</dbReference>
<comment type="caution">
    <text evidence="9">The sequence shown here is derived from an EMBL/GenBank/DDBJ whole genome shotgun (WGS) entry which is preliminary data.</text>
</comment>
<dbReference type="PRINTS" id="PR00385">
    <property type="entry name" value="P450"/>
</dbReference>
<dbReference type="Pfam" id="PF00067">
    <property type="entry name" value="p450"/>
    <property type="match status" value="2"/>
</dbReference>
<dbReference type="InterPro" id="IPR002403">
    <property type="entry name" value="Cyt_P450_E_grp-IV"/>
</dbReference>
<evidence type="ECO:0000256" key="7">
    <source>
        <dbReference type="PIRSR" id="PIRSR602403-1"/>
    </source>
</evidence>
<keyword evidence="5 7" id="KW-0408">Iron</keyword>
<comment type="similarity">
    <text evidence="2">Belongs to the cytochrome P450 family.</text>
</comment>
<feature type="transmembrane region" description="Helical" evidence="8">
    <location>
        <begin position="18"/>
        <end position="37"/>
    </location>
</feature>
<dbReference type="InterPro" id="IPR001128">
    <property type="entry name" value="Cyt_P450"/>
</dbReference>
<dbReference type="GO" id="GO:0005506">
    <property type="term" value="F:iron ion binding"/>
    <property type="evidence" value="ECO:0007669"/>
    <property type="project" value="InterPro"/>
</dbReference>
<keyword evidence="7" id="KW-0349">Heme</keyword>
<feature type="transmembrane region" description="Helical" evidence="8">
    <location>
        <begin position="77"/>
        <end position="99"/>
    </location>
</feature>
<evidence type="ECO:0000256" key="3">
    <source>
        <dbReference type="ARBA" id="ARBA00022723"/>
    </source>
</evidence>
<keyword evidence="4" id="KW-0560">Oxidoreductase</keyword>
<dbReference type="GO" id="GO:0004497">
    <property type="term" value="F:monooxygenase activity"/>
    <property type="evidence" value="ECO:0007669"/>
    <property type="project" value="UniProtKB-KW"/>
</dbReference>
<proteinExistence type="inferred from homology"/>
<evidence type="ECO:0000256" key="4">
    <source>
        <dbReference type="ARBA" id="ARBA00023002"/>
    </source>
</evidence>
<feature type="transmembrane region" description="Helical" evidence="8">
    <location>
        <begin position="49"/>
        <end position="65"/>
    </location>
</feature>
<comment type="cofactor">
    <cofactor evidence="1 7">
        <name>heme</name>
        <dbReference type="ChEBI" id="CHEBI:30413"/>
    </cofactor>
</comment>
<dbReference type="GO" id="GO:0016020">
    <property type="term" value="C:membrane"/>
    <property type="evidence" value="ECO:0007669"/>
    <property type="project" value="UniProtKB-SubCell"/>
</dbReference>
<evidence type="ECO:0000313" key="10">
    <source>
        <dbReference type="Proteomes" id="UP001150941"/>
    </source>
</evidence>
<keyword evidence="6" id="KW-0503">Monooxygenase</keyword>
<evidence type="ECO:0000256" key="8">
    <source>
        <dbReference type="SAM" id="Phobius"/>
    </source>
</evidence>
<name>A0A9W9TN45_9EURO</name>
<keyword evidence="8" id="KW-1133">Transmembrane helix</keyword>
<evidence type="ECO:0000256" key="1">
    <source>
        <dbReference type="ARBA" id="ARBA00001971"/>
    </source>
</evidence>
<reference evidence="9" key="1">
    <citation type="submission" date="2022-11" db="EMBL/GenBank/DDBJ databases">
        <authorList>
            <person name="Petersen C."/>
        </authorList>
    </citation>
    <scope>NUCLEOTIDE SEQUENCE</scope>
    <source>
        <strain evidence="9">IBT 19713</strain>
    </source>
</reference>
<evidence type="ECO:0000256" key="5">
    <source>
        <dbReference type="ARBA" id="ARBA00023004"/>
    </source>
</evidence>
<evidence type="ECO:0000256" key="2">
    <source>
        <dbReference type="ARBA" id="ARBA00010617"/>
    </source>
</evidence>
<sequence>MDSTQIKLVLAFLGERPLLVRCAIMSVFGIVMHHGVFIKNEWHMQGPNIIKAGLASYILLMLLEARRHSTLTAMGDAVLMLGSFAFTLLLSIGVYRVFAHRTRHFPGPRLAGVSKLWHMYQNRYGQNHLVLERMHREYGDFVRTGPNEITIFHPHGLPVLDGPGSQTSKSDWYDFLLPNYGVTTIRNRKHHDQRRRLWLKGFSTGAMANYQTNIEAHARKLDAIIADHVKQGEPVPLSTYIYWFSFDIMGIFAFSRSFNMLSEEHWHYAITNLRKAMRLLGPMSCVPWVAQVGFWLLKGFWVVKDWETMIAWCAARMRDRIQLALHPEKAEKLYEEIRHVDIKDLATLKKLPYLNAVITETLRLHPAVPTGGNRDTPPEGMVIAGQYIPGNTTVICPRYTLGRRKFWRAALLDLPNGSLSGGIQSRSWSRTRGPICLLPKVSRYGDAWVPANSLPGRYTCLGKDVAMNEMLVLITLLVSKYRFDFVEGKTKAIGEVEGKMRDQFTATPGTLDLVFTKREQTA</sequence>
<dbReference type="AlphaFoldDB" id="A0A9W9TN45"/>
<dbReference type="GeneID" id="83201943"/>
<gene>
    <name evidence="9" type="ORF">N7468_005343</name>
</gene>
<dbReference type="PANTHER" id="PTHR24305">
    <property type="entry name" value="CYTOCHROME P450"/>
    <property type="match status" value="1"/>
</dbReference>
<dbReference type="GO" id="GO:0020037">
    <property type="term" value="F:heme binding"/>
    <property type="evidence" value="ECO:0007669"/>
    <property type="project" value="InterPro"/>
</dbReference>
<evidence type="ECO:0008006" key="11">
    <source>
        <dbReference type="Google" id="ProtNLM"/>
    </source>
</evidence>
<accession>A0A9W9TN45</accession>
<reference evidence="9" key="2">
    <citation type="journal article" date="2023" name="IMA Fungus">
        <title>Comparative genomic study of the Penicillium genus elucidates a diverse pangenome and 15 lateral gene transfer events.</title>
        <authorList>
            <person name="Petersen C."/>
            <person name="Sorensen T."/>
            <person name="Nielsen M.R."/>
            <person name="Sondergaard T.E."/>
            <person name="Sorensen J.L."/>
            <person name="Fitzpatrick D.A."/>
            <person name="Frisvad J.C."/>
            <person name="Nielsen K.L."/>
        </authorList>
    </citation>
    <scope>NUCLEOTIDE SEQUENCE</scope>
    <source>
        <strain evidence="9">IBT 19713</strain>
    </source>
</reference>
<dbReference type="OrthoDB" id="6692864at2759"/>
<dbReference type="Proteomes" id="UP001150941">
    <property type="component" value="Unassembled WGS sequence"/>
</dbReference>
<keyword evidence="8" id="KW-0812">Transmembrane</keyword>
<dbReference type="EMBL" id="JAPQKS010000004">
    <property type="protein sequence ID" value="KAJ5232387.1"/>
    <property type="molecule type" value="Genomic_DNA"/>
</dbReference>
<dbReference type="SUPFAM" id="SSF48264">
    <property type="entry name" value="Cytochrome P450"/>
    <property type="match status" value="2"/>
</dbReference>
<evidence type="ECO:0000256" key="6">
    <source>
        <dbReference type="ARBA" id="ARBA00023033"/>
    </source>
</evidence>
<dbReference type="GO" id="GO:0016705">
    <property type="term" value="F:oxidoreductase activity, acting on paired donors, with incorporation or reduction of molecular oxygen"/>
    <property type="evidence" value="ECO:0007669"/>
    <property type="project" value="InterPro"/>
</dbReference>
<evidence type="ECO:0000313" key="9">
    <source>
        <dbReference type="EMBL" id="KAJ5232387.1"/>
    </source>
</evidence>
<feature type="binding site" description="axial binding residue" evidence="7">
    <location>
        <position position="460"/>
    </location>
    <ligand>
        <name>heme</name>
        <dbReference type="ChEBI" id="CHEBI:30413"/>
    </ligand>
    <ligandPart>
        <name>Fe</name>
        <dbReference type="ChEBI" id="CHEBI:18248"/>
    </ligandPart>
</feature>
<organism evidence="9 10">
    <name type="scientific">Penicillium chermesinum</name>
    <dbReference type="NCBI Taxonomy" id="63820"/>
    <lineage>
        <taxon>Eukaryota</taxon>
        <taxon>Fungi</taxon>
        <taxon>Dikarya</taxon>
        <taxon>Ascomycota</taxon>
        <taxon>Pezizomycotina</taxon>
        <taxon>Eurotiomycetes</taxon>
        <taxon>Eurotiomycetidae</taxon>
        <taxon>Eurotiales</taxon>
        <taxon>Aspergillaceae</taxon>
        <taxon>Penicillium</taxon>
    </lineage>
</organism>
<protein>
    <recommendedName>
        <fullName evidence="11">Cytochrome P450</fullName>
    </recommendedName>
</protein>
<dbReference type="GO" id="GO:0043386">
    <property type="term" value="P:mycotoxin biosynthetic process"/>
    <property type="evidence" value="ECO:0007669"/>
    <property type="project" value="UniProtKB-ARBA"/>
</dbReference>
<keyword evidence="10" id="KW-1185">Reference proteome</keyword>